<protein>
    <submittedName>
        <fullName evidence="2">Uncharacterized protein</fullName>
    </submittedName>
</protein>
<gene>
    <name evidence="2" type="ORF">TSAR_016103</name>
</gene>
<dbReference type="EMBL" id="NNAY01000297">
    <property type="protein sequence ID" value="OXU29381.1"/>
    <property type="molecule type" value="Genomic_DNA"/>
</dbReference>
<feature type="non-terminal residue" evidence="2">
    <location>
        <position position="1"/>
    </location>
</feature>
<comment type="caution">
    <text evidence="2">The sequence shown here is derived from an EMBL/GenBank/DDBJ whole genome shotgun (WGS) entry which is preliminary data.</text>
</comment>
<sequence length="625" mass="72997">ILSCPLVKENSPLTAHQLSNAQCPLVVRNCDNSDQKDINGFTDPKTVHRHATTGIDDALLEGDILSLPDVTDEEYDELNHTKPKDESSNNFGLEVFDAFEDRIADEEENDVEFVTTKCNMSREDFYIKQEKEDETTCDNEYELICHKNKPNVESTPIHVRNNNELPKTDLRNKLKNNIQDIIDNTARIKNNVKNLSNINVRIDNTHNDSNLERYRLLNTQIYLHRSSDYNHRPEARYQSCQNFEQPGSQFTPYSINSMATATAFTPLECNEYYSSSPYQSHHSNSNQNMLSNYDIQYPPLQHSIHLLNPHLQRNNILQLNQSLPINSIIPLNQNLSINQVLPFSQGLYANQYLQSPVMTIGGVSSNQNMQMMENPNSMMPHYLQPVRPCHSINNSNNQHEFVINPLHINNNLNVPKILINRNFRRNTAKREVRVINNIAAYEEFSKNNSSKVRYLDNHSQEIKNYDPYFYFSDVWREKTTRKEIGQRSFTPELVFSKMTNNSNSNKHYKKQTQAMKDNATQKNNVAKSRKSRIRQRQLEKMQKRSDEKRDNDNNNNQKKEGLKVKNQLKKIPETEENMNAEMKDYCKKVEEQKKRREIFLEQKEKRRKILALEKLGITKEPFTHS</sequence>
<feature type="compositionally biased region" description="Polar residues" evidence="1">
    <location>
        <begin position="497"/>
        <end position="526"/>
    </location>
</feature>
<feature type="region of interest" description="Disordered" evidence="1">
    <location>
        <begin position="495"/>
        <end position="565"/>
    </location>
</feature>
<name>A0A232FF45_9HYME</name>
<feature type="compositionally biased region" description="Basic and acidic residues" evidence="1">
    <location>
        <begin position="536"/>
        <end position="563"/>
    </location>
</feature>
<evidence type="ECO:0000313" key="2">
    <source>
        <dbReference type="EMBL" id="OXU29381.1"/>
    </source>
</evidence>
<feature type="non-terminal residue" evidence="2">
    <location>
        <position position="625"/>
    </location>
</feature>
<evidence type="ECO:0000256" key="1">
    <source>
        <dbReference type="SAM" id="MobiDB-lite"/>
    </source>
</evidence>
<keyword evidence="3" id="KW-1185">Reference proteome</keyword>
<reference evidence="2 3" key="1">
    <citation type="journal article" date="2017" name="Curr. Biol.">
        <title>The Evolution of Venom by Co-option of Single-Copy Genes.</title>
        <authorList>
            <person name="Martinson E.O."/>
            <person name="Mrinalini"/>
            <person name="Kelkar Y.D."/>
            <person name="Chang C.H."/>
            <person name="Werren J.H."/>
        </authorList>
    </citation>
    <scope>NUCLEOTIDE SEQUENCE [LARGE SCALE GENOMIC DNA]</scope>
    <source>
        <strain evidence="2 3">Alberta</strain>
        <tissue evidence="2">Whole body</tissue>
    </source>
</reference>
<dbReference type="AlphaFoldDB" id="A0A232FF45"/>
<accession>A0A232FF45</accession>
<organism evidence="2 3">
    <name type="scientific">Trichomalopsis sarcophagae</name>
    <dbReference type="NCBI Taxonomy" id="543379"/>
    <lineage>
        <taxon>Eukaryota</taxon>
        <taxon>Metazoa</taxon>
        <taxon>Ecdysozoa</taxon>
        <taxon>Arthropoda</taxon>
        <taxon>Hexapoda</taxon>
        <taxon>Insecta</taxon>
        <taxon>Pterygota</taxon>
        <taxon>Neoptera</taxon>
        <taxon>Endopterygota</taxon>
        <taxon>Hymenoptera</taxon>
        <taxon>Apocrita</taxon>
        <taxon>Proctotrupomorpha</taxon>
        <taxon>Chalcidoidea</taxon>
        <taxon>Pteromalidae</taxon>
        <taxon>Pteromalinae</taxon>
        <taxon>Trichomalopsis</taxon>
    </lineage>
</organism>
<proteinExistence type="predicted"/>
<dbReference type="Proteomes" id="UP000215335">
    <property type="component" value="Unassembled WGS sequence"/>
</dbReference>
<evidence type="ECO:0000313" key="3">
    <source>
        <dbReference type="Proteomes" id="UP000215335"/>
    </source>
</evidence>